<comment type="caution">
    <text evidence="2">The sequence shown here is derived from an EMBL/GenBank/DDBJ whole genome shotgun (WGS) entry which is preliminary data.</text>
</comment>
<feature type="region of interest" description="Disordered" evidence="1">
    <location>
        <begin position="94"/>
        <end position="114"/>
    </location>
</feature>
<feature type="compositionally biased region" description="Pro residues" evidence="1">
    <location>
        <begin position="102"/>
        <end position="114"/>
    </location>
</feature>
<evidence type="ECO:0000256" key="1">
    <source>
        <dbReference type="SAM" id="MobiDB-lite"/>
    </source>
</evidence>
<evidence type="ECO:0000313" key="3">
    <source>
        <dbReference type="Proteomes" id="UP001153269"/>
    </source>
</evidence>
<dbReference type="AlphaFoldDB" id="A0A9N7YRE6"/>
<feature type="region of interest" description="Disordered" evidence="1">
    <location>
        <begin position="146"/>
        <end position="168"/>
    </location>
</feature>
<dbReference type="Proteomes" id="UP001153269">
    <property type="component" value="Unassembled WGS sequence"/>
</dbReference>
<organism evidence="2 3">
    <name type="scientific">Pleuronectes platessa</name>
    <name type="common">European plaice</name>
    <dbReference type="NCBI Taxonomy" id="8262"/>
    <lineage>
        <taxon>Eukaryota</taxon>
        <taxon>Metazoa</taxon>
        <taxon>Chordata</taxon>
        <taxon>Craniata</taxon>
        <taxon>Vertebrata</taxon>
        <taxon>Euteleostomi</taxon>
        <taxon>Actinopterygii</taxon>
        <taxon>Neopterygii</taxon>
        <taxon>Teleostei</taxon>
        <taxon>Neoteleostei</taxon>
        <taxon>Acanthomorphata</taxon>
        <taxon>Carangaria</taxon>
        <taxon>Pleuronectiformes</taxon>
        <taxon>Pleuronectoidei</taxon>
        <taxon>Pleuronectidae</taxon>
        <taxon>Pleuronectes</taxon>
    </lineage>
</organism>
<gene>
    <name evidence="2" type="ORF">PLEPLA_LOCUS29360</name>
</gene>
<name>A0A9N7YRE6_PLEPL</name>
<keyword evidence="3" id="KW-1185">Reference proteome</keyword>
<proteinExistence type="predicted"/>
<dbReference type="EMBL" id="CADEAL010002669">
    <property type="protein sequence ID" value="CAB1441598.1"/>
    <property type="molecule type" value="Genomic_DNA"/>
</dbReference>
<sequence>MCGGAGWSWWGSPSRGTEFMALVNKGVQDRGTEEGYVPETLFTQDEESTASLSLTPPQPSPLITTFFRGAANTMPSHSPPLALNHCWDNEENPPLTTTTITPPLPNPPPSFCPSPTPKQTLLLLKFFAFSSGAIIRARLGHKSTSAIGENLPRHRPAHPQAKPVPLNW</sequence>
<accession>A0A9N7YRE6</accession>
<evidence type="ECO:0000313" key="2">
    <source>
        <dbReference type="EMBL" id="CAB1441598.1"/>
    </source>
</evidence>
<reference evidence="2" key="1">
    <citation type="submission" date="2020-03" db="EMBL/GenBank/DDBJ databases">
        <authorList>
            <person name="Weist P."/>
        </authorList>
    </citation>
    <scope>NUCLEOTIDE SEQUENCE</scope>
</reference>
<protein>
    <submittedName>
        <fullName evidence="2">Uncharacterized protein</fullName>
    </submittedName>
</protein>